<gene>
    <name evidence="2" type="ORF">P4O66_012983</name>
</gene>
<evidence type="ECO:0000313" key="3">
    <source>
        <dbReference type="Proteomes" id="UP001239994"/>
    </source>
</evidence>
<dbReference type="InterPro" id="IPR043128">
    <property type="entry name" value="Rev_trsase/Diguanyl_cyclase"/>
</dbReference>
<dbReference type="SUPFAM" id="SSF56672">
    <property type="entry name" value="DNA/RNA polymerases"/>
    <property type="match status" value="1"/>
</dbReference>
<protein>
    <recommendedName>
        <fullName evidence="1">Reverse transcriptase/retrotransposon-derived protein RNase H-like domain-containing protein</fullName>
    </recommendedName>
</protein>
<proteinExistence type="predicted"/>
<feature type="domain" description="Reverse transcriptase/retrotransposon-derived protein RNase H-like" evidence="1">
    <location>
        <begin position="165"/>
        <end position="211"/>
    </location>
</feature>
<dbReference type="EMBL" id="JAROKS010000002">
    <property type="protein sequence ID" value="KAK1805936.1"/>
    <property type="molecule type" value="Genomic_DNA"/>
</dbReference>
<dbReference type="InterPro" id="IPR051320">
    <property type="entry name" value="Viral_Replic_Matur_Polypro"/>
</dbReference>
<dbReference type="Proteomes" id="UP001239994">
    <property type="component" value="Unassembled WGS sequence"/>
</dbReference>
<dbReference type="PANTHER" id="PTHR33064:SF37">
    <property type="entry name" value="RIBONUCLEASE H"/>
    <property type="match status" value="1"/>
</dbReference>
<sequence>MYVPLQQSLLLPLSRLFTIQSLDIRQGKTAVADYTIEFRARVAENGWNPTVLMATFHQGLGEEFKDELVHQDTSASRDDPIDLVLRIDNRVRERHRARGPEISGVSHGAPCTLSLVHVPDKRGESRLQPMELGHARLSLKFIKNFSTVAAPLIVLTRKASGRFCWSTKAQQALEELKLHLIKAPILQLPDAELPFVIEVDVSEVGTGAVLCPV</sequence>
<dbReference type="Gene3D" id="3.30.70.270">
    <property type="match status" value="1"/>
</dbReference>
<name>A0AAD9E5N2_9TELE</name>
<dbReference type="AlphaFoldDB" id="A0AAD9E5N2"/>
<dbReference type="InterPro" id="IPR043502">
    <property type="entry name" value="DNA/RNA_pol_sf"/>
</dbReference>
<dbReference type="PANTHER" id="PTHR33064">
    <property type="entry name" value="POL PROTEIN"/>
    <property type="match status" value="1"/>
</dbReference>
<comment type="caution">
    <text evidence="2">The sequence shown here is derived from an EMBL/GenBank/DDBJ whole genome shotgun (WGS) entry which is preliminary data.</text>
</comment>
<reference evidence="2" key="1">
    <citation type="submission" date="2023-03" db="EMBL/GenBank/DDBJ databases">
        <title>Electrophorus voltai genome.</title>
        <authorList>
            <person name="Bian C."/>
        </authorList>
    </citation>
    <scope>NUCLEOTIDE SEQUENCE</scope>
    <source>
        <strain evidence="2">CB-2022</strain>
        <tissue evidence="2">Muscle</tissue>
    </source>
</reference>
<organism evidence="2 3">
    <name type="scientific">Electrophorus voltai</name>
    <dbReference type="NCBI Taxonomy" id="2609070"/>
    <lineage>
        <taxon>Eukaryota</taxon>
        <taxon>Metazoa</taxon>
        <taxon>Chordata</taxon>
        <taxon>Craniata</taxon>
        <taxon>Vertebrata</taxon>
        <taxon>Euteleostomi</taxon>
        <taxon>Actinopterygii</taxon>
        <taxon>Neopterygii</taxon>
        <taxon>Teleostei</taxon>
        <taxon>Ostariophysi</taxon>
        <taxon>Gymnotiformes</taxon>
        <taxon>Gymnotoidei</taxon>
        <taxon>Gymnotidae</taxon>
        <taxon>Electrophorus</taxon>
    </lineage>
</organism>
<keyword evidence="3" id="KW-1185">Reference proteome</keyword>
<evidence type="ECO:0000259" key="1">
    <source>
        <dbReference type="Pfam" id="PF17919"/>
    </source>
</evidence>
<accession>A0AAD9E5N2</accession>
<dbReference type="InterPro" id="IPR041577">
    <property type="entry name" value="RT_RNaseH_2"/>
</dbReference>
<evidence type="ECO:0000313" key="2">
    <source>
        <dbReference type="EMBL" id="KAK1805936.1"/>
    </source>
</evidence>
<dbReference type="Pfam" id="PF17919">
    <property type="entry name" value="RT_RNaseH_2"/>
    <property type="match status" value="1"/>
</dbReference>